<evidence type="ECO:0000313" key="3">
    <source>
        <dbReference type="Proteomes" id="UP001224644"/>
    </source>
</evidence>
<keyword evidence="3" id="KW-1185">Reference proteome</keyword>
<gene>
    <name evidence="2" type="ORF">QWZ12_00665</name>
</gene>
<feature type="signal peptide" evidence="1">
    <location>
        <begin position="1"/>
        <end position="42"/>
    </location>
</feature>
<dbReference type="Proteomes" id="UP001224644">
    <property type="component" value="Unassembled WGS sequence"/>
</dbReference>
<feature type="chain" id="PRO_5046981498" evidence="1">
    <location>
        <begin position="43"/>
        <end position="163"/>
    </location>
</feature>
<evidence type="ECO:0000256" key="1">
    <source>
        <dbReference type="SAM" id="SignalP"/>
    </source>
</evidence>
<dbReference type="EMBL" id="JAUFPX010000001">
    <property type="protein sequence ID" value="MDN3589116.1"/>
    <property type="molecule type" value="Genomic_DNA"/>
</dbReference>
<organism evidence="2 3">
    <name type="scientific">Methylobacterium adhaesivum</name>
    <dbReference type="NCBI Taxonomy" id="333297"/>
    <lineage>
        <taxon>Bacteria</taxon>
        <taxon>Pseudomonadati</taxon>
        <taxon>Pseudomonadota</taxon>
        <taxon>Alphaproteobacteria</taxon>
        <taxon>Hyphomicrobiales</taxon>
        <taxon>Methylobacteriaceae</taxon>
        <taxon>Methylobacterium</taxon>
    </lineage>
</organism>
<name>A0ABT8BCS3_9HYPH</name>
<dbReference type="Pfam" id="PF09912">
    <property type="entry name" value="DUF2141"/>
    <property type="match status" value="1"/>
</dbReference>
<dbReference type="InterPro" id="IPR018673">
    <property type="entry name" value="DUF2141"/>
</dbReference>
<evidence type="ECO:0000313" key="2">
    <source>
        <dbReference type="EMBL" id="MDN3589116.1"/>
    </source>
</evidence>
<sequence>MIGFRAEPLDRARGIASLRVTACLVTLAAGSLVLLPAVPALAATVEVTVDGIEPLPSTLYVALCQGGLSEAECRIGQDAPVRGTSQRVVFEDVAPGAYAVAAFQDENGNRRLDRTGLGLPTEPYGFSGPSERTARPDFARARIAVLEPGLALRVRLIRALPRR</sequence>
<protein>
    <submittedName>
        <fullName evidence="2">DUF2141 domain-containing protein</fullName>
    </submittedName>
</protein>
<comment type="caution">
    <text evidence="2">The sequence shown here is derived from an EMBL/GenBank/DDBJ whole genome shotgun (WGS) entry which is preliminary data.</text>
</comment>
<accession>A0ABT8BCS3</accession>
<reference evidence="3" key="1">
    <citation type="journal article" date="2019" name="Int. J. Syst. Evol. Microbiol.">
        <title>The Global Catalogue of Microorganisms (GCM) 10K type strain sequencing project: providing services to taxonomists for standard genome sequencing and annotation.</title>
        <authorList>
            <consortium name="The Broad Institute Genomics Platform"/>
            <consortium name="The Broad Institute Genome Sequencing Center for Infectious Disease"/>
            <person name="Wu L."/>
            <person name="Ma J."/>
        </authorList>
    </citation>
    <scope>NUCLEOTIDE SEQUENCE [LARGE SCALE GENOMIC DNA]</scope>
    <source>
        <strain evidence="3">CECT 7069</strain>
    </source>
</reference>
<proteinExistence type="predicted"/>
<keyword evidence="1" id="KW-0732">Signal</keyword>